<organism evidence="3 4">
    <name type="scientific">Anaeromicropila herbilytica</name>
    <dbReference type="NCBI Taxonomy" id="2785025"/>
    <lineage>
        <taxon>Bacteria</taxon>
        <taxon>Bacillati</taxon>
        <taxon>Bacillota</taxon>
        <taxon>Clostridia</taxon>
        <taxon>Lachnospirales</taxon>
        <taxon>Lachnospiraceae</taxon>
        <taxon>Anaeromicropila</taxon>
    </lineage>
</organism>
<dbReference type="KEGG" id="ahb:bsdtb5_14670"/>
<dbReference type="SUPFAM" id="SSF53850">
    <property type="entry name" value="Periplasmic binding protein-like II"/>
    <property type="match status" value="1"/>
</dbReference>
<keyword evidence="1" id="KW-0732">Signal</keyword>
<dbReference type="InterPro" id="IPR039424">
    <property type="entry name" value="SBP_5"/>
</dbReference>
<feature type="chain" id="PRO_5038525060" description="Solute-binding protein family 5 domain-containing protein" evidence="1">
    <location>
        <begin position="27"/>
        <end position="623"/>
    </location>
</feature>
<dbReference type="Proteomes" id="UP000595897">
    <property type="component" value="Chromosome"/>
</dbReference>
<dbReference type="GO" id="GO:0015833">
    <property type="term" value="P:peptide transport"/>
    <property type="evidence" value="ECO:0007669"/>
    <property type="project" value="TreeGrafter"/>
</dbReference>
<sequence length="623" mass="69305">MKKFTKKTLSLLLVLTLAVTSFVGCSSNKKSTDKKSSETKTAKASGQLIIGDITDLTGDFMSGWTSGASDMRVRELIGTYGYNGYSTIALAKDGTFVQNKTVLKDFKSEDNSDGTKTFTMTINDGLTWNDGTAITAKDYVFSILLTSSKQWGELEADTTSGNYIAGYDDFNKGTTKEFTGVHLLSDNQFSITVKKEKLPFFYELTYAAATPSPMAVYAPGVTLKDDGNGAYLSKEFTTALIKDPINKERYNPTVTCGPYKVESFDKGGLTATLVVNDKYAGDYTGQKPQIEKIIIKKVTSATAADELKTGNVDMLNQMGGADSINAGLDLVDQGIAKDNSYLRNGYGMIVFTCDIGPTQFVKVRQAIAHLLDRNEFANQYSGGYASVVNGAYGLAQWMYQEKKDDINSKLDSYAYDIDAAKKLLVEDGWTLNKDGKNFVEGTDKLRYKKVDGKLMPLTIQWANTANNPVSDLLSTMLPSSMEKVGMKLEATTLDWGVLINNIYRQGIDKPKYNMFNMGNSFASVYDPSNEYNTDDSYMGMYNQNYIRDQKLYDLALAMKQTDSKDKEGYASKWVEFEKQWNYDLPDLPLYSDEYHDFYNPKLVGYEGNSIWTPSYALLYAHVK</sequence>
<dbReference type="RefSeq" id="WP_271715412.1">
    <property type="nucleotide sequence ID" value="NZ_AP024169.1"/>
</dbReference>
<dbReference type="EMBL" id="AP024169">
    <property type="protein sequence ID" value="BCN30172.1"/>
    <property type="molecule type" value="Genomic_DNA"/>
</dbReference>
<dbReference type="PIRSF" id="PIRSF002741">
    <property type="entry name" value="MppA"/>
    <property type="match status" value="1"/>
</dbReference>
<dbReference type="Gene3D" id="3.40.190.10">
    <property type="entry name" value="Periplasmic binding protein-like II"/>
    <property type="match status" value="1"/>
</dbReference>
<protein>
    <recommendedName>
        <fullName evidence="2">Solute-binding protein family 5 domain-containing protein</fullName>
    </recommendedName>
</protein>
<dbReference type="GO" id="GO:1904680">
    <property type="term" value="F:peptide transmembrane transporter activity"/>
    <property type="evidence" value="ECO:0007669"/>
    <property type="project" value="TreeGrafter"/>
</dbReference>
<feature type="domain" description="Solute-binding protein family 5" evidence="2">
    <location>
        <begin position="107"/>
        <end position="533"/>
    </location>
</feature>
<gene>
    <name evidence="3" type="ORF">bsdtb5_14670</name>
</gene>
<evidence type="ECO:0000256" key="1">
    <source>
        <dbReference type="SAM" id="SignalP"/>
    </source>
</evidence>
<dbReference type="AlphaFoldDB" id="A0A7R7IC28"/>
<dbReference type="GO" id="GO:0043190">
    <property type="term" value="C:ATP-binding cassette (ABC) transporter complex"/>
    <property type="evidence" value="ECO:0007669"/>
    <property type="project" value="InterPro"/>
</dbReference>
<evidence type="ECO:0000313" key="4">
    <source>
        <dbReference type="Proteomes" id="UP000595897"/>
    </source>
</evidence>
<reference evidence="3 4" key="1">
    <citation type="submission" date="2020-11" db="EMBL/GenBank/DDBJ databases">
        <title>Draft genome sequencing of a Lachnospiraceae strain isolated from anoxic soil subjected to BSD treatment.</title>
        <authorList>
            <person name="Uek A."/>
            <person name="Tonouchi A."/>
        </authorList>
    </citation>
    <scope>NUCLEOTIDE SEQUENCE [LARGE SCALE GENOMIC DNA]</scope>
    <source>
        <strain evidence="3 4">TB5</strain>
    </source>
</reference>
<dbReference type="CDD" id="cd00995">
    <property type="entry name" value="PBP2_NikA_DppA_OppA_like"/>
    <property type="match status" value="1"/>
</dbReference>
<dbReference type="InterPro" id="IPR000914">
    <property type="entry name" value="SBP_5_dom"/>
</dbReference>
<dbReference type="Gene3D" id="3.10.105.10">
    <property type="entry name" value="Dipeptide-binding Protein, Domain 3"/>
    <property type="match status" value="1"/>
</dbReference>
<evidence type="ECO:0000259" key="2">
    <source>
        <dbReference type="Pfam" id="PF00496"/>
    </source>
</evidence>
<dbReference type="InterPro" id="IPR030678">
    <property type="entry name" value="Peptide/Ni-bd"/>
</dbReference>
<dbReference type="Pfam" id="PF00496">
    <property type="entry name" value="SBP_bac_5"/>
    <property type="match status" value="1"/>
</dbReference>
<dbReference type="PROSITE" id="PS51257">
    <property type="entry name" value="PROKAR_LIPOPROTEIN"/>
    <property type="match status" value="1"/>
</dbReference>
<dbReference type="GO" id="GO:0042597">
    <property type="term" value="C:periplasmic space"/>
    <property type="evidence" value="ECO:0007669"/>
    <property type="project" value="UniProtKB-ARBA"/>
</dbReference>
<evidence type="ECO:0000313" key="3">
    <source>
        <dbReference type="EMBL" id="BCN30172.1"/>
    </source>
</evidence>
<proteinExistence type="predicted"/>
<accession>A0A7R7IC28</accession>
<name>A0A7R7IC28_9FIRM</name>
<keyword evidence="4" id="KW-1185">Reference proteome</keyword>
<dbReference type="PANTHER" id="PTHR30290">
    <property type="entry name" value="PERIPLASMIC BINDING COMPONENT OF ABC TRANSPORTER"/>
    <property type="match status" value="1"/>
</dbReference>
<feature type="signal peptide" evidence="1">
    <location>
        <begin position="1"/>
        <end position="26"/>
    </location>
</feature>